<keyword evidence="5" id="KW-0456">Lyase</keyword>
<comment type="caution">
    <text evidence="8">The sequence shown here is derived from an EMBL/GenBank/DDBJ whole genome shotgun (WGS) entry which is preliminary data.</text>
</comment>
<feature type="domain" description="Aromatic amino acid beta-eliminating lyase/threonine aldolase" evidence="7">
    <location>
        <begin position="18"/>
        <end position="298"/>
    </location>
</feature>
<evidence type="ECO:0000256" key="5">
    <source>
        <dbReference type="ARBA" id="ARBA00023239"/>
    </source>
</evidence>
<dbReference type="InterPro" id="IPR015421">
    <property type="entry name" value="PyrdxlP-dep_Trfase_major"/>
</dbReference>
<dbReference type="InterPro" id="IPR015424">
    <property type="entry name" value="PyrdxlP-dep_Trfase"/>
</dbReference>
<dbReference type="Proteomes" id="UP000241514">
    <property type="component" value="Unassembled WGS sequence"/>
</dbReference>
<reference evidence="10 11" key="1">
    <citation type="submission" date="2018-03" db="EMBL/GenBank/DDBJ databases">
        <title>Cross-interface Injection: A General Nanoliter Liquid Handling Method Applied to Single Cells Genome Amplification Automated Nanoliter Liquid Handling Applied to Single Cell Multiple Displacement Amplification.</title>
        <authorList>
            <person name="Yun J."/>
            <person name="Xu P."/>
            <person name="Xu J."/>
            <person name="Dai X."/>
            <person name="Wang Y."/>
            <person name="Zheng X."/>
            <person name="Cao C."/>
            <person name="Yi Q."/>
            <person name="Zhu Y."/>
            <person name="Wang L."/>
            <person name="Dong Z."/>
            <person name="Huang Y."/>
            <person name="Huang L."/>
            <person name="Du W."/>
        </authorList>
    </citation>
    <scope>NUCLEOTIDE SEQUENCE [LARGE SCALE GENOMIC DNA]</scope>
    <source>
        <strain evidence="8 11">A12-4</strain>
        <strain evidence="9 10">A9-4</strain>
    </source>
</reference>
<evidence type="ECO:0000256" key="2">
    <source>
        <dbReference type="ARBA" id="ARBA00006966"/>
    </source>
</evidence>
<dbReference type="GO" id="GO:0008732">
    <property type="term" value="F:L-allo-threonine aldolase activity"/>
    <property type="evidence" value="ECO:0007669"/>
    <property type="project" value="TreeGrafter"/>
</dbReference>
<name>A0A2T4D7F9_9GAMM</name>
<dbReference type="PANTHER" id="PTHR48097">
    <property type="entry name" value="L-THREONINE ALDOLASE-RELATED"/>
    <property type="match status" value="1"/>
</dbReference>
<keyword evidence="4" id="KW-0663">Pyridoxal phosphate</keyword>
<evidence type="ECO:0000256" key="1">
    <source>
        <dbReference type="ARBA" id="ARBA00001933"/>
    </source>
</evidence>
<dbReference type="PANTHER" id="PTHR48097:SF9">
    <property type="entry name" value="L-THREONINE ALDOLASE"/>
    <property type="match status" value="1"/>
</dbReference>
<evidence type="ECO:0000256" key="6">
    <source>
        <dbReference type="PIRSR" id="PIRSR017617-1"/>
    </source>
</evidence>
<evidence type="ECO:0000256" key="3">
    <source>
        <dbReference type="ARBA" id="ARBA00011881"/>
    </source>
</evidence>
<dbReference type="Proteomes" id="UP000242087">
    <property type="component" value="Unassembled WGS sequence"/>
</dbReference>
<dbReference type="SUPFAM" id="SSF53383">
    <property type="entry name" value="PLP-dependent transferases"/>
    <property type="match status" value="1"/>
</dbReference>
<evidence type="ECO:0000313" key="10">
    <source>
        <dbReference type="Proteomes" id="UP000241514"/>
    </source>
</evidence>
<proteinExistence type="inferred from homology"/>
<dbReference type="NCBIfam" id="NF041359">
    <property type="entry name" value="GntG_guanitoxin"/>
    <property type="match status" value="1"/>
</dbReference>
<dbReference type="Pfam" id="PF01212">
    <property type="entry name" value="Beta_elim_lyase"/>
    <property type="match status" value="1"/>
</dbReference>
<evidence type="ECO:0000259" key="7">
    <source>
        <dbReference type="Pfam" id="PF01212"/>
    </source>
</evidence>
<dbReference type="EMBL" id="PYVG01000004">
    <property type="protein sequence ID" value="PTB90070.1"/>
    <property type="molecule type" value="Genomic_DNA"/>
</dbReference>
<protein>
    <submittedName>
        <fullName evidence="8">Low-specificity L-threonine aldolase</fullName>
    </submittedName>
</protein>
<dbReference type="GO" id="GO:0005829">
    <property type="term" value="C:cytosol"/>
    <property type="evidence" value="ECO:0007669"/>
    <property type="project" value="TreeGrafter"/>
</dbReference>
<dbReference type="Gene3D" id="3.90.1150.10">
    <property type="entry name" value="Aspartate Aminotransferase, domain 1"/>
    <property type="match status" value="1"/>
</dbReference>
<organism evidence="8 11">
    <name type="scientific">Pseudidiomarina aestuarii</name>
    <dbReference type="NCBI Taxonomy" id="624146"/>
    <lineage>
        <taxon>Bacteria</taxon>
        <taxon>Pseudomonadati</taxon>
        <taxon>Pseudomonadota</taxon>
        <taxon>Gammaproteobacteria</taxon>
        <taxon>Alteromonadales</taxon>
        <taxon>Idiomarinaceae</taxon>
        <taxon>Pseudidiomarina</taxon>
    </lineage>
</organism>
<feature type="modified residue" description="N6-(pyridoxal phosphate)lysine" evidence="6">
    <location>
        <position position="212"/>
    </location>
</feature>
<dbReference type="EMBL" id="PYVF01000010">
    <property type="protein sequence ID" value="PTB89753.1"/>
    <property type="molecule type" value="Genomic_DNA"/>
</dbReference>
<evidence type="ECO:0000256" key="4">
    <source>
        <dbReference type="ARBA" id="ARBA00022898"/>
    </source>
</evidence>
<dbReference type="NCBIfam" id="NF007825">
    <property type="entry name" value="PRK10534.1"/>
    <property type="match status" value="1"/>
</dbReference>
<evidence type="ECO:0000313" key="9">
    <source>
        <dbReference type="EMBL" id="PTB90070.1"/>
    </source>
</evidence>
<dbReference type="FunFam" id="3.40.640.10:FF:000030">
    <property type="entry name" value="Low-specificity L-threonine aldolase"/>
    <property type="match status" value="1"/>
</dbReference>
<dbReference type="InterPro" id="IPR023603">
    <property type="entry name" value="Low_specificity_L-TA-like"/>
</dbReference>
<dbReference type="GO" id="GO:0006545">
    <property type="term" value="P:glycine biosynthetic process"/>
    <property type="evidence" value="ECO:0007669"/>
    <property type="project" value="TreeGrafter"/>
</dbReference>
<accession>A0A2T4D7F9</accession>
<comment type="subunit">
    <text evidence="3">Homotetramer.</text>
</comment>
<dbReference type="AlphaFoldDB" id="A0A2T4D7F9"/>
<comment type="cofactor">
    <cofactor evidence="1">
        <name>pyridoxal 5'-phosphate</name>
        <dbReference type="ChEBI" id="CHEBI:597326"/>
    </cofactor>
</comment>
<dbReference type="PIRSF" id="PIRSF017617">
    <property type="entry name" value="Thr_aldolase"/>
    <property type="match status" value="1"/>
</dbReference>
<dbReference type="InterPro" id="IPR015422">
    <property type="entry name" value="PyrdxlP-dep_Trfase_small"/>
</dbReference>
<gene>
    <name evidence="8" type="ORF">C9927_01320</name>
    <name evidence="9" type="ORF">C9928_01420</name>
</gene>
<comment type="similarity">
    <text evidence="2">Belongs to the threonine aldolase family.</text>
</comment>
<evidence type="ECO:0000313" key="8">
    <source>
        <dbReference type="EMBL" id="PTB89753.1"/>
    </source>
</evidence>
<sequence>MSHLLLGDTKVNKTAVIDLRSDTVTQPTEAMRAAMAAAPVGDDVFGDDPTINALQERVAALFGKEAALIAASGTQTNLLALLSHCQRGEEYLVGQEYHTYRYEAGGAAVLGGIVPQPFEVEPDGSLNLAQVEKRIKPDDPHFPITRLLALENTHTGKVIPQEYMLRARRLVDKHGLKLHLDGARVFNAVIATGLSAEELCRPFDSVSICFSKGLGTPIGSVLVGSKKFIARAHRWRKMVGGGMRQAGIIAAAMDHALDHHIDRLADDHANARDLWEGLHDLPGIRLEPQHTNMVYVNFESAGTAKHVSDTLRAQGILTSSAQRMRLVTHLNISPADVERTISAFAAALKR</sequence>
<dbReference type="InterPro" id="IPR001597">
    <property type="entry name" value="ArAA_b-elim_lyase/Thr_aldolase"/>
</dbReference>
<dbReference type="Gene3D" id="3.40.640.10">
    <property type="entry name" value="Type I PLP-dependent aspartate aminotransferase-like (Major domain)"/>
    <property type="match status" value="1"/>
</dbReference>
<evidence type="ECO:0000313" key="11">
    <source>
        <dbReference type="Proteomes" id="UP000242087"/>
    </source>
</evidence>
<dbReference type="GO" id="GO:0006567">
    <property type="term" value="P:L-threonine catabolic process"/>
    <property type="evidence" value="ECO:0007669"/>
    <property type="project" value="TreeGrafter"/>
</dbReference>